<dbReference type="InterPro" id="IPR002611">
    <property type="entry name" value="IstB_ATP-bd"/>
</dbReference>
<dbReference type="PANTHER" id="PTHR30050">
    <property type="entry name" value="CHROMOSOMAL REPLICATION INITIATOR PROTEIN DNAA"/>
    <property type="match status" value="1"/>
</dbReference>
<dbReference type="SMART" id="SM00382">
    <property type="entry name" value="AAA"/>
    <property type="match status" value="1"/>
</dbReference>
<dbReference type="InterPro" id="IPR003593">
    <property type="entry name" value="AAA+_ATPase"/>
</dbReference>
<comment type="caution">
    <text evidence="5">The sequence shown here is derived from an EMBL/GenBank/DDBJ whole genome shotgun (WGS) entry which is preliminary data.</text>
</comment>
<evidence type="ECO:0000256" key="1">
    <source>
        <dbReference type="ARBA" id="ARBA00008059"/>
    </source>
</evidence>
<dbReference type="InterPro" id="IPR047661">
    <property type="entry name" value="IstB"/>
</dbReference>
<protein>
    <submittedName>
        <fullName evidence="5">ATP-binding protein</fullName>
    </submittedName>
</protein>
<reference evidence="5" key="1">
    <citation type="submission" date="2020-03" db="EMBL/GenBank/DDBJ databases">
        <title>Draft sequencing of Paenibacilllus sp. S3N08.</title>
        <authorList>
            <person name="Kim D.-U."/>
        </authorList>
    </citation>
    <scope>NUCLEOTIDE SEQUENCE</scope>
    <source>
        <strain evidence="5">S3N08</strain>
    </source>
</reference>
<proteinExistence type="inferred from homology"/>
<evidence type="ECO:0000313" key="5">
    <source>
        <dbReference type="EMBL" id="NHN35647.1"/>
    </source>
</evidence>
<dbReference type="Gene3D" id="3.40.50.300">
    <property type="entry name" value="P-loop containing nucleotide triphosphate hydrolases"/>
    <property type="match status" value="1"/>
</dbReference>
<dbReference type="EMBL" id="JAAOIW010000058">
    <property type="protein sequence ID" value="NHN35647.1"/>
    <property type="molecule type" value="Genomic_DNA"/>
</dbReference>
<evidence type="ECO:0000256" key="3">
    <source>
        <dbReference type="ARBA" id="ARBA00022840"/>
    </source>
</evidence>
<dbReference type="GO" id="GO:0005524">
    <property type="term" value="F:ATP binding"/>
    <property type="evidence" value="ECO:0007669"/>
    <property type="project" value="UniProtKB-KW"/>
</dbReference>
<dbReference type="PIRSF" id="PIRSF003073">
    <property type="entry name" value="DNAC_TnpB_IstB"/>
    <property type="match status" value="1"/>
</dbReference>
<evidence type="ECO:0000256" key="2">
    <source>
        <dbReference type="ARBA" id="ARBA00022741"/>
    </source>
</evidence>
<dbReference type="SUPFAM" id="SSF52540">
    <property type="entry name" value="P-loop containing nucleoside triphosphate hydrolases"/>
    <property type="match status" value="1"/>
</dbReference>
<dbReference type="InterPro" id="IPR027417">
    <property type="entry name" value="P-loop_NTPase"/>
</dbReference>
<evidence type="ECO:0000259" key="4">
    <source>
        <dbReference type="SMART" id="SM00382"/>
    </source>
</evidence>
<evidence type="ECO:0000313" key="6">
    <source>
        <dbReference type="Proteomes" id="UP001165962"/>
    </source>
</evidence>
<keyword evidence="3 5" id="KW-0067">ATP-binding</keyword>
<dbReference type="InterPro" id="IPR028350">
    <property type="entry name" value="DNAC/IstB-like"/>
</dbReference>
<dbReference type="PANTHER" id="PTHR30050:SF4">
    <property type="entry name" value="ATP-BINDING PROTEIN RV3427C IN INSERTION SEQUENCE-RELATED"/>
    <property type="match status" value="1"/>
</dbReference>
<dbReference type="NCBIfam" id="NF038214">
    <property type="entry name" value="IS21_help_AAA"/>
    <property type="match status" value="1"/>
</dbReference>
<sequence length="251" mass="28403">MTTALDSLKQSLVQLRLNEAAGIVDGLLLTAEKQQWSYRAFTQHLLDHECQRRDAKQLAKRYKAAELPEIKTLAEFNPEESATLSRKQLAQLQELIWLEQAYHILLLGPPGTGKTHLALGLGIEALNKGFKVSFVTMDTLIQLLKTQEISRQAQFKMKRTLDSDLIILDDLMFMAMDRNEANLFFQFINRVYGQSSLIITSNKGPADWGELLGDAAITTAILDRIIHKSEIIHCDGDSHRMKHRKTIFGEA</sequence>
<keyword evidence="2" id="KW-0547">Nucleotide-binding</keyword>
<keyword evidence="6" id="KW-1185">Reference proteome</keyword>
<organism evidence="5 6">
    <name type="scientific">Paenibacillus agricola</name>
    <dbReference type="NCBI Taxonomy" id="2716264"/>
    <lineage>
        <taxon>Bacteria</taxon>
        <taxon>Bacillati</taxon>
        <taxon>Bacillota</taxon>
        <taxon>Bacilli</taxon>
        <taxon>Bacillales</taxon>
        <taxon>Paenibacillaceae</taxon>
        <taxon>Paenibacillus</taxon>
    </lineage>
</organism>
<name>A0ABX0JGE4_9BACL</name>
<gene>
    <name evidence="5" type="ORF">G9U52_38940</name>
</gene>
<dbReference type="CDD" id="cd00009">
    <property type="entry name" value="AAA"/>
    <property type="match status" value="1"/>
</dbReference>
<comment type="similarity">
    <text evidence="1">Belongs to the IS21/IS1162 putative ATP-binding protein family.</text>
</comment>
<feature type="domain" description="AAA+ ATPase" evidence="4">
    <location>
        <begin position="100"/>
        <end position="233"/>
    </location>
</feature>
<dbReference type="RefSeq" id="WP_166158837.1">
    <property type="nucleotide sequence ID" value="NZ_JAAOIW010000058.1"/>
</dbReference>
<dbReference type="Pfam" id="PF01695">
    <property type="entry name" value="IstB_IS21"/>
    <property type="match status" value="1"/>
</dbReference>
<accession>A0ABX0JGE4</accession>
<dbReference type="Proteomes" id="UP001165962">
    <property type="component" value="Unassembled WGS sequence"/>
</dbReference>